<dbReference type="GO" id="GO:0032259">
    <property type="term" value="P:methylation"/>
    <property type="evidence" value="ECO:0007669"/>
    <property type="project" value="UniProtKB-KW"/>
</dbReference>
<organism evidence="1 2">
    <name type="scientific">Streptomyces johnsoniae</name>
    <dbReference type="NCBI Taxonomy" id="3075532"/>
    <lineage>
        <taxon>Bacteria</taxon>
        <taxon>Bacillati</taxon>
        <taxon>Actinomycetota</taxon>
        <taxon>Actinomycetes</taxon>
        <taxon>Kitasatosporales</taxon>
        <taxon>Streptomycetaceae</taxon>
        <taxon>Streptomyces</taxon>
    </lineage>
</organism>
<sequence length="266" mass="28987">MSESASRPIDTSVPHSARIWNYLLGGKDYYEVDRVAGEAYREAFPGIVDIARGQRYFLDRAVQFLAGEAGIRQFLDIGTGLPTQDNTHELAQRVAPEAHIVYVDNDPLVLAHAGALLTSSPEGRTYYVEADVRDPDAILAAAAERLDFSRPVALTMLGVLGHIGDEEQPHAIVRRLVEGLPAGSYVALADGTDTNREFAEAQRRYNEGGSVPYTLRSPGQMVAFFDGLELVEPGVVPLPQWRPQFAEVGTATDITHELCGVGRKLA</sequence>
<dbReference type="Proteomes" id="UP001183615">
    <property type="component" value="Unassembled WGS sequence"/>
</dbReference>
<comment type="caution">
    <text evidence="1">The sequence shown here is derived from an EMBL/GenBank/DDBJ whole genome shotgun (WGS) entry which is preliminary data.</text>
</comment>
<dbReference type="Gene3D" id="3.40.50.150">
    <property type="entry name" value="Vaccinia Virus protein VP39"/>
    <property type="match status" value="1"/>
</dbReference>
<dbReference type="InterPro" id="IPR006764">
    <property type="entry name" value="SAM_dep_MeTrfase_SAV2177_type"/>
</dbReference>
<name>A0ABU2S8Z7_9ACTN</name>
<dbReference type="EC" id="2.1.1.-" evidence="1"/>
<proteinExistence type="predicted"/>
<keyword evidence="1" id="KW-0808">Transferase</keyword>
<dbReference type="RefSeq" id="WP_311618838.1">
    <property type="nucleotide sequence ID" value="NZ_JAVREV010000010.1"/>
</dbReference>
<evidence type="ECO:0000313" key="2">
    <source>
        <dbReference type="Proteomes" id="UP001183615"/>
    </source>
</evidence>
<reference evidence="2" key="1">
    <citation type="submission" date="2023-07" db="EMBL/GenBank/DDBJ databases">
        <title>30 novel species of actinomycetes from the DSMZ collection.</title>
        <authorList>
            <person name="Nouioui I."/>
        </authorList>
    </citation>
    <scope>NUCLEOTIDE SEQUENCE [LARGE SCALE GENOMIC DNA]</scope>
    <source>
        <strain evidence="2">DSM 41886</strain>
    </source>
</reference>
<keyword evidence="1" id="KW-0489">Methyltransferase</keyword>
<accession>A0ABU2S8Z7</accession>
<protein>
    <submittedName>
        <fullName evidence="1">SAM-dependent methyltransferase</fullName>
        <ecNumber evidence="1">2.1.1.-</ecNumber>
    </submittedName>
</protein>
<dbReference type="EMBL" id="JAVREV010000010">
    <property type="protein sequence ID" value="MDT0444575.1"/>
    <property type="molecule type" value="Genomic_DNA"/>
</dbReference>
<dbReference type="SUPFAM" id="SSF53335">
    <property type="entry name" value="S-adenosyl-L-methionine-dependent methyltransferases"/>
    <property type="match status" value="1"/>
</dbReference>
<dbReference type="PIRSF" id="PIRSF017393">
    <property type="entry name" value="MTase_SAV2177"/>
    <property type="match status" value="1"/>
</dbReference>
<evidence type="ECO:0000313" key="1">
    <source>
        <dbReference type="EMBL" id="MDT0444575.1"/>
    </source>
</evidence>
<dbReference type="GO" id="GO:0008168">
    <property type="term" value="F:methyltransferase activity"/>
    <property type="evidence" value="ECO:0007669"/>
    <property type="project" value="UniProtKB-KW"/>
</dbReference>
<keyword evidence="2" id="KW-1185">Reference proteome</keyword>
<dbReference type="Pfam" id="PF04672">
    <property type="entry name" value="Methyltransf_19"/>
    <property type="match status" value="1"/>
</dbReference>
<gene>
    <name evidence="1" type="ORF">RM779_18495</name>
</gene>
<dbReference type="InterPro" id="IPR029063">
    <property type="entry name" value="SAM-dependent_MTases_sf"/>
</dbReference>